<dbReference type="PANTHER" id="PTHR10778">
    <property type="entry name" value="SOLUTE CARRIER FAMILY 35 MEMBER B"/>
    <property type="match status" value="1"/>
</dbReference>
<comment type="similarity">
    <text evidence="2">Belongs to the nucleotide-sugar transporter family. UDP-galactose:UMP antiporter (TC 2.A.7.11) subfamily.</text>
</comment>
<keyword evidence="6" id="KW-0256">Endoplasmic reticulum</keyword>
<sequence>MAAARRGRADGANGVVRPRPRDRVVGVSGSMAGRVAVLAFCVAGIWSAYIYQGVLQETLSTKRFGPEARRFEHLAFLNFAQNVVCLMLRLVLPKVPDISAAFPVIKLWSGGSSSDGRAPLSKYWGVSVTNTIGPTMGIEALKYISYPAQVLAKSSKMIPVIMLMGTLLYSVKYTLPEYFCTFLVAGGVSSFALLKTSSKTVKKLVNPNAPLGYTLCFLNLAFDGYTNSTQDIIKSRYPNTNPWDIMLGMNLWGTIYNAVVMFVAPLLFSNWPYADGFEALRFCQENPEVAWDIFLFCLCGAVRQNYIFLTISRFGALTNTTITTTRKFMSIVVSSVISGNPLSSKQRGSVTMVFLGLSVQIYLKWKREKGRHPSE</sequence>
<dbReference type="GO" id="GO:0005789">
    <property type="term" value="C:endoplasmic reticulum membrane"/>
    <property type="evidence" value="ECO:0007669"/>
    <property type="project" value="UniProtKB-SubCell"/>
</dbReference>
<dbReference type="PANTHER" id="PTHR10778:SF10">
    <property type="entry name" value="SOLUTE CARRIER FAMILY 35 MEMBER B1"/>
    <property type="match status" value="1"/>
</dbReference>
<evidence type="ECO:0000256" key="8">
    <source>
        <dbReference type="ARBA" id="ARBA00023136"/>
    </source>
</evidence>
<dbReference type="OMA" id="TECEASH"/>
<evidence type="ECO:0000256" key="5">
    <source>
        <dbReference type="ARBA" id="ARBA00022692"/>
    </source>
</evidence>
<gene>
    <name evidence="10" type="ORF">ZEAMMB73_Zm00001d036940</name>
</gene>
<evidence type="ECO:0000256" key="2">
    <source>
        <dbReference type="ARBA" id="ARBA00008349"/>
    </source>
</evidence>
<comment type="subcellular location">
    <subcellularLocation>
        <location evidence="1">Endoplasmic reticulum membrane</location>
        <topology evidence="1">Multi-pass membrane protein</topology>
    </subcellularLocation>
</comment>
<dbReference type="PaxDb" id="4577-GRMZM2G032555_P02"/>
<dbReference type="IntAct" id="A0A1D6LSL2">
    <property type="interactions" value="1"/>
</dbReference>
<evidence type="ECO:0000256" key="4">
    <source>
        <dbReference type="ARBA" id="ARBA00022449"/>
    </source>
</evidence>
<dbReference type="InParanoid" id="A0A1D6LSL2"/>
<evidence type="ECO:0000256" key="3">
    <source>
        <dbReference type="ARBA" id="ARBA00022448"/>
    </source>
</evidence>
<proteinExistence type="inferred from homology"/>
<dbReference type="Pfam" id="PF08449">
    <property type="entry name" value="UAA"/>
    <property type="match status" value="1"/>
</dbReference>
<organism evidence="10">
    <name type="scientific">Zea mays</name>
    <name type="common">Maize</name>
    <dbReference type="NCBI Taxonomy" id="4577"/>
    <lineage>
        <taxon>Eukaryota</taxon>
        <taxon>Viridiplantae</taxon>
        <taxon>Streptophyta</taxon>
        <taxon>Embryophyta</taxon>
        <taxon>Tracheophyta</taxon>
        <taxon>Spermatophyta</taxon>
        <taxon>Magnoliopsida</taxon>
        <taxon>Liliopsida</taxon>
        <taxon>Poales</taxon>
        <taxon>Poaceae</taxon>
        <taxon>PACMAD clade</taxon>
        <taxon>Panicoideae</taxon>
        <taxon>Andropogonodae</taxon>
        <taxon>Andropogoneae</taxon>
        <taxon>Tripsacinae</taxon>
        <taxon>Zea</taxon>
    </lineage>
</organism>
<dbReference type="GO" id="GO:0015297">
    <property type="term" value="F:antiporter activity"/>
    <property type="evidence" value="ECO:0007669"/>
    <property type="project" value="UniProtKB-KW"/>
</dbReference>
<keyword evidence="8 9" id="KW-0472">Membrane</keyword>
<keyword evidence="5 9" id="KW-0812">Transmembrane</keyword>
<keyword evidence="4" id="KW-0050">Antiport</keyword>
<dbReference type="ExpressionAtlas" id="A0A1D6LSL2">
    <property type="expression patterns" value="baseline and differential"/>
</dbReference>
<keyword evidence="10" id="KW-0762">Sugar transport</keyword>
<keyword evidence="7 9" id="KW-1133">Transmembrane helix</keyword>
<feature type="transmembrane region" description="Helical" evidence="9">
    <location>
        <begin position="245"/>
        <end position="268"/>
    </location>
</feature>
<evidence type="ECO:0000256" key="6">
    <source>
        <dbReference type="ARBA" id="ARBA00022824"/>
    </source>
</evidence>
<feature type="transmembrane region" description="Helical" evidence="9">
    <location>
        <begin position="175"/>
        <end position="194"/>
    </location>
</feature>
<evidence type="ECO:0000256" key="1">
    <source>
        <dbReference type="ARBA" id="ARBA00004477"/>
    </source>
</evidence>
<keyword evidence="3" id="KW-0813">Transport</keyword>
<accession>A0A1D6LSL2</accession>
<protein>
    <submittedName>
        <fullName evidence="10">UDP-galactose/UDP-glucose transporter 3</fullName>
    </submittedName>
</protein>
<evidence type="ECO:0000256" key="7">
    <source>
        <dbReference type="ARBA" id="ARBA00022989"/>
    </source>
</evidence>
<feature type="transmembrane region" description="Helical" evidence="9">
    <location>
        <begin position="31"/>
        <end position="51"/>
    </location>
</feature>
<reference evidence="10" key="1">
    <citation type="submission" date="2015-12" db="EMBL/GenBank/DDBJ databases">
        <title>Update maize B73 reference genome by single molecule sequencing technologies.</title>
        <authorList>
            <consortium name="Maize Genome Sequencing Project"/>
            <person name="Ware D."/>
        </authorList>
    </citation>
    <scope>NUCLEOTIDE SEQUENCE</scope>
    <source>
        <tissue evidence="10">Seedling</tissue>
    </source>
</reference>
<dbReference type="STRING" id="4577.A0A1D6LSL2"/>
<dbReference type="EMBL" id="CM000782">
    <property type="protein sequence ID" value="AQK82432.1"/>
    <property type="molecule type" value="Genomic_DNA"/>
</dbReference>
<dbReference type="InterPro" id="IPR013657">
    <property type="entry name" value="SCL35B1-4/HUT1"/>
</dbReference>
<evidence type="ECO:0000256" key="9">
    <source>
        <dbReference type="SAM" id="Phobius"/>
    </source>
</evidence>
<name>A0A1D6LSL2_MAIZE</name>
<evidence type="ECO:0000313" key="10">
    <source>
        <dbReference type="EMBL" id="AQK82436.1"/>
    </source>
</evidence>
<dbReference type="EMBL" id="CM000782">
    <property type="protein sequence ID" value="AQK82436.1"/>
    <property type="molecule type" value="Genomic_DNA"/>
</dbReference>
<dbReference type="AlphaFoldDB" id="A0A1D6LSL2"/>